<evidence type="ECO:0000313" key="1">
    <source>
        <dbReference type="RefSeq" id="XP_016478992.1"/>
    </source>
</evidence>
<gene>
    <name evidence="1" type="primary">LOC107800348</name>
</gene>
<name>A0A1S4AQG7_TOBAC</name>
<proteinExistence type="predicted"/>
<dbReference type="PANTHER" id="PTHR33710">
    <property type="entry name" value="BNAC02G09200D PROTEIN"/>
    <property type="match status" value="1"/>
</dbReference>
<sequence>MESFHKQRLIQNYRRRLGMEATISNINGKIWLFLDAMVWWDMVINTDQKLTIMVYHQDIEKHIILERLDLWDNLYYLARDMELPWAVGGDVNVVLNEEEKIGGLPVYPQEYKDFAFYVNSYGLFEMGYKGSPFTWWNGRANSECIFKRLERIFVNVSFQILFPSTKVEHYIRTGSDHAPPLMSSGKQTTRIAKPSNF</sequence>
<dbReference type="RefSeq" id="XP_016478992.1">
    <property type="nucleotide sequence ID" value="XM_016623506.1"/>
</dbReference>
<dbReference type="Gene3D" id="3.60.10.10">
    <property type="entry name" value="Endonuclease/exonuclease/phosphatase"/>
    <property type="match status" value="1"/>
</dbReference>
<accession>A0A1S4AQG7</accession>
<dbReference type="PaxDb" id="4097-A0A1S4AQG7"/>
<dbReference type="PANTHER" id="PTHR33710:SF23">
    <property type="entry name" value="NON-LTR RETROELEMENT REVERSE TRANSCRIPTASE"/>
    <property type="match status" value="1"/>
</dbReference>
<dbReference type="AlphaFoldDB" id="A0A1S4AQG7"/>
<dbReference type="KEGG" id="nta:107800348"/>
<protein>
    <submittedName>
        <fullName evidence="1">Uncharacterized protein</fullName>
    </submittedName>
</protein>
<dbReference type="SUPFAM" id="SSF56219">
    <property type="entry name" value="DNase I-like"/>
    <property type="match status" value="1"/>
</dbReference>
<reference evidence="1" key="1">
    <citation type="submission" date="2025-08" db="UniProtKB">
        <authorList>
            <consortium name="RefSeq"/>
        </authorList>
    </citation>
    <scope>IDENTIFICATION</scope>
</reference>
<organism evidence="1">
    <name type="scientific">Nicotiana tabacum</name>
    <name type="common">Common tobacco</name>
    <dbReference type="NCBI Taxonomy" id="4097"/>
    <lineage>
        <taxon>Eukaryota</taxon>
        <taxon>Viridiplantae</taxon>
        <taxon>Streptophyta</taxon>
        <taxon>Embryophyta</taxon>
        <taxon>Tracheophyta</taxon>
        <taxon>Spermatophyta</taxon>
        <taxon>Magnoliopsida</taxon>
        <taxon>eudicotyledons</taxon>
        <taxon>Gunneridae</taxon>
        <taxon>Pentapetalae</taxon>
        <taxon>asterids</taxon>
        <taxon>lamiids</taxon>
        <taxon>Solanales</taxon>
        <taxon>Solanaceae</taxon>
        <taxon>Nicotianoideae</taxon>
        <taxon>Nicotianeae</taxon>
        <taxon>Nicotiana</taxon>
    </lineage>
</organism>
<dbReference type="InterPro" id="IPR036691">
    <property type="entry name" value="Endo/exonu/phosph_ase_sf"/>
</dbReference>
<dbReference type="OrthoDB" id="1432568at2759"/>